<accession>A0A847S7B1</accession>
<dbReference type="AlphaFoldDB" id="A0A847S7B1"/>
<keyword evidence="1" id="KW-0812">Transmembrane</keyword>
<sequence length="182" mass="20077">MSDKMMVSGYTANNQGYLDNTTIPIDSHMPFTGDPTTYGMPVTVSAYFGMLFHFYNYLSKHPEVKEFFQGRYSVEFSKASLFRLLGQPGCEFVRFHFVIPESNEKISLMAEGLDANHVNIGFPVLLEKAKAGVLDPTPADPGIEERGNGGEDEPLMTRLFAALKASGHPFGAVTPIDLENNC</sequence>
<keyword evidence="3" id="KW-1185">Reference proteome</keyword>
<dbReference type="EMBL" id="JABAIA010000004">
    <property type="protein sequence ID" value="NLR68958.1"/>
    <property type="molecule type" value="Genomic_DNA"/>
</dbReference>
<gene>
    <name evidence="2" type="ORF">HGH92_31945</name>
</gene>
<dbReference type="RefSeq" id="WP_168874902.1">
    <property type="nucleotide sequence ID" value="NZ_JABAIA010000004.1"/>
</dbReference>
<name>A0A847S7B1_9BACT</name>
<feature type="transmembrane region" description="Helical" evidence="1">
    <location>
        <begin position="38"/>
        <end position="58"/>
    </location>
</feature>
<keyword evidence="1" id="KW-0472">Membrane</keyword>
<reference evidence="2 3" key="1">
    <citation type="submission" date="2020-04" db="EMBL/GenBank/DDBJ databases">
        <authorList>
            <person name="Yin C."/>
        </authorList>
    </citation>
    <scope>NUCLEOTIDE SEQUENCE [LARGE SCALE GENOMIC DNA]</scope>
    <source>
        <strain evidence="2 3">Ae27</strain>
    </source>
</reference>
<evidence type="ECO:0000256" key="1">
    <source>
        <dbReference type="SAM" id="Phobius"/>
    </source>
</evidence>
<proteinExistence type="predicted"/>
<keyword evidence="1" id="KW-1133">Transmembrane helix</keyword>
<comment type="caution">
    <text evidence="2">The sequence shown here is derived from an EMBL/GenBank/DDBJ whole genome shotgun (WGS) entry which is preliminary data.</text>
</comment>
<organism evidence="2 3">
    <name type="scientific">Chitinophaga varians</name>
    <dbReference type="NCBI Taxonomy" id="2202339"/>
    <lineage>
        <taxon>Bacteria</taxon>
        <taxon>Pseudomonadati</taxon>
        <taxon>Bacteroidota</taxon>
        <taxon>Chitinophagia</taxon>
        <taxon>Chitinophagales</taxon>
        <taxon>Chitinophagaceae</taxon>
        <taxon>Chitinophaga</taxon>
    </lineage>
</organism>
<evidence type="ECO:0000313" key="3">
    <source>
        <dbReference type="Proteomes" id="UP000570474"/>
    </source>
</evidence>
<dbReference type="Proteomes" id="UP000570474">
    <property type="component" value="Unassembled WGS sequence"/>
</dbReference>
<evidence type="ECO:0000313" key="2">
    <source>
        <dbReference type="EMBL" id="NLR68958.1"/>
    </source>
</evidence>
<protein>
    <submittedName>
        <fullName evidence="2">Uncharacterized protein</fullName>
    </submittedName>
</protein>